<name>A0ABQ5VUE5_9RHOB</name>
<reference evidence="2" key="1">
    <citation type="journal article" date="2019" name="Int. J. Syst. Evol. Microbiol.">
        <title>The Global Catalogue of Microorganisms (GCM) 10K type strain sequencing project: providing services to taxonomists for standard genome sequencing and annotation.</title>
        <authorList>
            <consortium name="The Broad Institute Genomics Platform"/>
            <consortium name="The Broad Institute Genome Sequencing Center for Infectious Disease"/>
            <person name="Wu L."/>
            <person name="Ma J."/>
        </authorList>
    </citation>
    <scope>NUCLEOTIDE SEQUENCE [LARGE SCALE GENOMIC DNA]</scope>
    <source>
        <strain evidence="2">NBRC 110140</strain>
    </source>
</reference>
<dbReference type="EMBL" id="BSNN01000002">
    <property type="protein sequence ID" value="GLQ34848.1"/>
    <property type="molecule type" value="Genomic_DNA"/>
</dbReference>
<comment type="caution">
    <text evidence="1">The sequence shown here is derived from an EMBL/GenBank/DDBJ whole genome shotgun (WGS) entry which is preliminary data.</text>
</comment>
<evidence type="ECO:0000313" key="2">
    <source>
        <dbReference type="Proteomes" id="UP001156694"/>
    </source>
</evidence>
<dbReference type="Gene3D" id="2.60.120.10">
    <property type="entry name" value="Jelly Rolls"/>
    <property type="match status" value="1"/>
</dbReference>
<dbReference type="RefSeq" id="WP_284376862.1">
    <property type="nucleotide sequence ID" value="NZ_BSNN01000002.1"/>
</dbReference>
<dbReference type="InterPro" id="IPR011051">
    <property type="entry name" value="RmlC_Cupin_sf"/>
</dbReference>
<protein>
    <recommendedName>
        <fullName evidence="3">Dimethlysulfonioproprionate lyase</fullName>
    </recommendedName>
</protein>
<keyword evidence="2" id="KW-1185">Reference proteome</keyword>
<organism evidence="1 2">
    <name type="scientific">Amylibacter marinus</name>
    <dbReference type="NCBI Taxonomy" id="1475483"/>
    <lineage>
        <taxon>Bacteria</taxon>
        <taxon>Pseudomonadati</taxon>
        <taxon>Pseudomonadota</taxon>
        <taxon>Alphaproteobacteria</taxon>
        <taxon>Rhodobacterales</taxon>
        <taxon>Paracoccaceae</taxon>
        <taxon>Amylibacter</taxon>
    </lineage>
</organism>
<accession>A0ABQ5VUE5</accession>
<gene>
    <name evidence="1" type="ORF">GCM10007939_11310</name>
</gene>
<evidence type="ECO:0008006" key="3">
    <source>
        <dbReference type="Google" id="ProtNLM"/>
    </source>
</evidence>
<dbReference type="SUPFAM" id="SSF51182">
    <property type="entry name" value="RmlC-like cupins"/>
    <property type="match status" value="1"/>
</dbReference>
<sequence>MTQYAAFYTMLTNFAALFDTELRIGGDHAASVLRDIGGRSHTPLPPSKHPLDDTCLIALDHNPHPLAVIVSQALPLIDWHSSGLDDGHVPTEIARRVATTELVGPDGMIYHKDLRIGLFVQSAHTKYPERQHSAEECFIMLGGAGHWQNHPYSPPTPQGQSGAGDIVFHPPNTAHRSITQDYPMIALWRWTGDISYARYTLAG</sequence>
<proteinExistence type="predicted"/>
<dbReference type="InterPro" id="IPR031723">
    <property type="entry name" value="DMSP_lyase"/>
</dbReference>
<dbReference type="Pfam" id="PF16867">
    <property type="entry name" value="DMSP_lyase"/>
    <property type="match status" value="1"/>
</dbReference>
<dbReference type="InterPro" id="IPR014710">
    <property type="entry name" value="RmlC-like_jellyroll"/>
</dbReference>
<evidence type="ECO:0000313" key="1">
    <source>
        <dbReference type="EMBL" id="GLQ34848.1"/>
    </source>
</evidence>
<dbReference type="Proteomes" id="UP001156694">
    <property type="component" value="Unassembled WGS sequence"/>
</dbReference>